<sequence>MRAAWLTAGVMATVIGLTLSTALIWVGFAHARTPSAFSERSIPFTQDEIRIKVAKGQVNVHILPGEAGELLVNRRLRWSGQRPDVSDVWDTATRTLRLEAVCPGYDQPEGPICQADYMLFLPPETDVDASTTVGDLNIHGMFGDVRLSSVSGTINAQRVSGDVWAKSGSGLIQAVLLKGDRADLEIGSGDVYASFEDLPSNVRAVVRTTGDVTVILPEGAYDVTTEAARTSLDVVKAPGAPRKVTAKAPNGTVRVCCD</sequence>
<organism evidence="1 2">
    <name type="scientific">Nonomuraea purpurea</name>
    <dbReference type="NCBI Taxonomy" id="1849276"/>
    <lineage>
        <taxon>Bacteria</taxon>
        <taxon>Bacillati</taxon>
        <taxon>Actinomycetota</taxon>
        <taxon>Actinomycetes</taxon>
        <taxon>Streptosporangiales</taxon>
        <taxon>Streptosporangiaceae</taxon>
        <taxon>Nonomuraea</taxon>
    </lineage>
</organism>
<evidence type="ECO:0000313" key="1">
    <source>
        <dbReference type="EMBL" id="MFC4012360.1"/>
    </source>
</evidence>
<evidence type="ECO:0008006" key="3">
    <source>
        <dbReference type="Google" id="ProtNLM"/>
    </source>
</evidence>
<protein>
    <recommendedName>
        <fullName evidence="3">Adhesin domain-containing protein</fullName>
    </recommendedName>
</protein>
<comment type="caution">
    <text evidence="1">The sequence shown here is derived from an EMBL/GenBank/DDBJ whole genome shotgun (WGS) entry which is preliminary data.</text>
</comment>
<gene>
    <name evidence="1" type="ORF">ACFOY2_34355</name>
</gene>
<dbReference type="RefSeq" id="WP_379532275.1">
    <property type="nucleotide sequence ID" value="NZ_JBHSBI010000021.1"/>
</dbReference>
<proteinExistence type="predicted"/>
<reference evidence="2" key="1">
    <citation type="journal article" date="2019" name="Int. J. Syst. Evol. Microbiol.">
        <title>The Global Catalogue of Microorganisms (GCM) 10K type strain sequencing project: providing services to taxonomists for standard genome sequencing and annotation.</title>
        <authorList>
            <consortium name="The Broad Institute Genomics Platform"/>
            <consortium name="The Broad Institute Genome Sequencing Center for Infectious Disease"/>
            <person name="Wu L."/>
            <person name="Ma J."/>
        </authorList>
    </citation>
    <scope>NUCLEOTIDE SEQUENCE [LARGE SCALE GENOMIC DNA]</scope>
    <source>
        <strain evidence="2">TBRC 1276</strain>
    </source>
</reference>
<name>A0ABV8GH44_9ACTN</name>
<keyword evidence="2" id="KW-1185">Reference proteome</keyword>
<accession>A0ABV8GH44</accession>
<evidence type="ECO:0000313" key="2">
    <source>
        <dbReference type="Proteomes" id="UP001595851"/>
    </source>
</evidence>
<dbReference type="Proteomes" id="UP001595851">
    <property type="component" value="Unassembled WGS sequence"/>
</dbReference>
<dbReference type="EMBL" id="JBHSBI010000021">
    <property type="protein sequence ID" value="MFC4012360.1"/>
    <property type="molecule type" value="Genomic_DNA"/>
</dbReference>